<protein>
    <recommendedName>
        <fullName evidence="1">DUF5615 domain-containing protein</fullName>
    </recommendedName>
</protein>
<evidence type="ECO:0000259" key="1">
    <source>
        <dbReference type="Pfam" id="PF18480"/>
    </source>
</evidence>
<sequence>MTDIFIHVYLDEDVDVLVATLLRSRGFEATTANQAEQLGKTDVEQLEYAVSQKAAILTHNRTDFEELARGYFEQGKLHYGIIISVRNPYQEIVQRLLTILNSTTADEMENQILYI</sequence>
<dbReference type="RefSeq" id="WP_069969126.1">
    <property type="nucleotide sequence ID" value="NZ_CM124774.1"/>
</dbReference>
<dbReference type="InterPro" id="IPR041049">
    <property type="entry name" value="DUF5615"/>
</dbReference>
<accession>A0A1E5QF43</accession>
<reference evidence="2" key="1">
    <citation type="submission" date="2016-09" db="EMBL/GenBank/DDBJ databases">
        <title>Draft genome of thermotolerant cyanobacterium Desertifilum sp. strain IPPAS B-1220.</title>
        <authorList>
            <person name="Sinetova M.A."/>
            <person name="Bolakhan K."/>
            <person name="Zayadan B.K."/>
            <person name="Mironov K.S."/>
            <person name="Ustinova V."/>
            <person name="Kupriyanova E.V."/>
            <person name="Sidorov R.A."/>
            <person name="Skrypnik A.N."/>
            <person name="Gogoleva N.E."/>
            <person name="Gogolev Y.V."/>
            <person name="Los D.A."/>
        </authorList>
    </citation>
    <scope>NUCLEOTIDE SEQUENCE [LARGE SCALE GENOMIC DNA]</scope>
    <source>
        <strain evidence="2">IPPAS B-1220</strain>
    </source>
</reference>
<organism evidence="2">
    <name type="scientific">Desertifilum tharense IPPAS B-1220</name>
    <dbReference type="NCBI Taxonomy" id="1781255"/>
    <lineage>
        <taxon>Bacteria</taxon>
        <taxon>Bacillati</taxon>
        <taxon>Cyanobacteriota</taxon>
        <taxon>Cyanophyceae</taxon>
        <taxon>Desertifilales</taxon>
        <taxon>Desertifilaceae</taxon>
        <taxon>Desertifilum</taxon>
    </lineage>
</organism>
<dbReference type="EMBL" id="MJGC01000095">
    <property type="protein sequence ID" value="OEJ73269.1"/>
    <property type="molecule type" value="Genomic_DNA"/>
</dbReference>
<comment type="caution">
    <text evidence="2">The sequence shown here is derived from an EMBL/GenBank/DDBJ whole genome shotgun (WGS) entry which is preliminary data.</text>
</comment>
<dbReference type="Pfam" id="PF18480">
    <property type="entry name" value="DUF5615"/>
    <property type="match status" value="1"/>
</dbReference>
<proteinExistence type="predicted"/>
<dbReference type="AlphaFoldDB" id="A0A1E5QF43"/>
<feature type="domain" description="DUF5615" evidence="1">
    <location>
        <begin position="8"/>
        <end position="112"/>
    </location>
</feature>
<evidence type="ECO:0000313" key="2">
    <source>
        <dbReference type="EMBL" id="OEJ73269.1"/>
    </source>
</evidence>
<dbReference type="STRING" id="1781255.BH720_20730"/>
<dbReference type="OrthoDB" id="3216372at2"/>
<gene>
    <name evidence="2" type="ORF">BH720_20730</name>
</gene>
<name>A0A1E5QF43_9CYAN</name>